<keyword evidence="3" id="KW-1185">Reference proteome</keyword>
<proteinExistence type="predicted"/>
<dbReference type="Proteomes" id="UP001221898">
    <property type="component" value="Unassembled WGS sequence"/>
</dbReference>
<feature type="region of interest" description="Disordered" evidence="1">
    <location>
        <begin position="1"/>
        <end position="36"/>
    </location>
</feature>
<organism evidence="2 3">
    <name type="scientific">Aldrovandia affinis</name>
    <dbReference type="NCBI Taxonomy" id="143900"/>
    <lineage>
        <taxon>Eukaryota</taxon>
        <taxon>Metazoa</taxon>
        <taxon>Chordata</taxon>
        <taxon>Craniata</taxon>
        <taxon>Vertebrata</taxon>
        <taxon>Euteleostomi</taxon>
        <taxon>Actinopterygii</taxon>
        <taxon>Neopterygii</taxon>
        <taxon>Teleostei</taxon>
        <taxon>Notacanthiformes</taxon>
        <taxon>Halosauridae</taxon>
        <taxon>Aldrovandia</taxon>
    </lineage>
</organism>
<evidence type="ECO:0000313" key="3">
    <source>
        <dbReference type="Proteomes" id="UP001221898"/>
    </source>
</evidence>
<evidence type="ECO:0000256" key="1">
    <source>
        <dbReference type="SAM" id="MobiDB-lite"/>
    </source>
</evidence>
<comment type="caution">
    <text evidence="2">The sequence shown here is derived from an EMBL/GenBank/DDBJ whole genome shotgun (WGS) entry which is preliminary data.</text>
</comment>
<evidence type="ECO:0000313" key="2">
    <source>
        <dbReference type="EMBL" id="KAJ8395095.1"/>
    </source>
</evidence>
<protein>
    <submittedName>
        <fullName evidence="2">Uncharacterized protein</fullName>
    </submittedName>
</protein>
<dbReference type="EMBL" id="JAINUG010000119">
    <property type="protein sequence ID" value="KAJ8395095.1"/>
    <property type="molecule type" value="Genomic_DNA"/>
</dbReference>
<gene>
    <name evidence="2" type="ORF">AAFF_G00035510</name>
</gene>
<sequence>MWDRLATPSTRRSPERGKAFRHREHRATVPATQQPIEERSAALAPFCPLCCQDPTTLSRVSQGKSFNNLTERWDL</sequence>
<reference evidence="2" key="1">
    <citation type="journal article" date="2023" name="Science">
        <title>Genome structures resolve the early diversification of teleost fishes.</title>
        <authorList>
            <person name="Parey E."/>
            <person name="Louis A."/>
            <person name="Montfort J."/>
            <person name="Bouchez O."/>
            <person name="Roques C."/>
            <person name="Iampietro C."/>
            <person name="Lluch J."/>
            <person name="Castinel A."/>
            <person name="Donnadieu C."/>
            <person name="Desvignes T."/>
            <person name="Floi Bucao C."/>
            <person name="Jouanno E."/>
            <person name="Wen M."/>
            <person name="Mejri S."/>
            <person name="Dirks R."/>
            <person name="Jansen H."/>
            <person name="Henkel C."/>
            <person name="Chen W.J."/>
            <person name="Zahm M."/>
            <person name="Cabau C."/>
            <person name="Klopp C."/>
            <person name="Thompson A.W."/>
            <person name="Robinson-Rechavi M."/>
            <person name="Braasch I."/>
            <person name="Lecointre G."/>
            <person name="Bobe J."/>
            <person name="Postlethwait J.H."/>
            <person name="Berthelot C."/>
            <person name="Roest Crollius H."/>
            <person name="Guiguen Y."/>
        </authorList>
    </citation>
    <scope>NUCLEOTIDE SEQUENCE</scope>
    <source>
        <strain evidence="2">NC1722</strain>
    </source>
</reference>
<accession>A0AAD7S321</accession>
<dbReference type="AlphaFoldDB" id="A0AAD7S321"/>
<name>A0AAD7S321_9TELE</name>